<evidence type="ECO:0000256" key="3">
    <source>
        <dbReference type="ARBA" id="ARBA00011991"/>
    </source>
</evidence>
<dbReference type="Gene3D" id="1.10.1610.10">
    <property type="match status" value="1"/>
</dbReference>
<evidence type="ECO:0000256" key="4">
    <source>
        <dbReference type="ARBA" id="ARBA00015486"/>
    </source>
</evidence>
<evidence type="ECO:0000256" key="8">
    <source>
        <dbReference type="ARBA" id="ARBA00030686"/>
    </source>
</evidence>
<dbReference type="GO" id="GO:0009236">
    <property type="term" value="P:cobalamin biosynthetic process"/>
    <property type="evidence" value="ECO:0007669"/>
    <property type="project" value="UniProtKB-KW"/>
</dbReference>
<keyword evidence="5" id="KW-0169">Cobalamin biosynthesis</keyword>
<keyword evidence="7 10" id="KW-0808">Transferase</keyword>
<proteinExistence type="inferred from homology"/>
<dbReference type="HAMAP" id="MF_00230">
    <property type="entry name" value="CobT"/>
    <property type="match status" value="1"/>
</dbReference>
<dbReference type="InterPro" id="IPR017846">
    <property type="entry name" value="Nict_dMeBzImd_PRibTrfase_bact"/>
</dbReference>
<name>A0A3B0XVV5_9ZZZZ</name>
<evidence type="ECO:0000256" key="5">
    <source>
        <dbReference type="ARBA" id="ARBA00022573"/>
    </source>
</evidence>
<comment type="pathway">
    <text evidence="1">Nucleoside biosynthesis; alpha-ribazole biosynthesis; alpha-ribazole from 5,6-dimethylbenzimidazole: step 1/2.</text>
</comment>
<comment type="similarity">
    <text evidence="2">Belongs to the CobT family.</text>
</comment>
<dbReference type="SUPFAM" id="SSF52733">
    <property type="entry name" value="Nicotinate mononucleotide:5,6-dimethylbenzimidazole phosphoribosyltransferase (CobT)"/>
    <property type="match status" value="1"/>
</dbReference>
<organism evidence="10">
    <name type="scientific">hydrothermal vent metagenome</name>
    <dbReference type="NCBI Taxonomy" id="652676"/>
    <lineage>
        <taxon>unclassified sequences</taxon>
        <taxon>metagenomes</taxon>
        <taxon>ecological metagenomes</taxon>
    </lineage>
</organism>
<evidence type="ECO:0000256" key="9">
    <source>
        <dbReference type="ARBA" id="ARBA00047340"/>
    </source>
</evidence>
<dbReference type="PANTHER" id="PTHR43463">
    <property type="entry name" value="NICOTINATE-NUCLEOTIDE--DIMETHYLBENZIMIDAZOLE PHOSPHORIBOSYLTRANSFERASE"/>
    <property type="match status" value="1"/>
</dbReference>
<dbReference type="EC" id="2.4.2.21" evidence="3"/>
<dbReference type="EMBL" id="UOFG01000120">
    <property type="protein sequence ID" value="VAW60336.1"/>
    <property type="molecule type" value="Genomic_DNA"/>
</dbReference>
<sequence length="359" mass="37919">MSDIEWVFQAAKKIEQNDVSRAQQHQNLLTKPQGSLGYLEDIAVRLSAMQHNRVPEIKKLQIVVFAADHGIAEEGVSVFPQAVTLEMVRNFARGGAAVSVLARQLGAGLEVVNTGTVSESENMSGVLDQRISAGTLNFSRQAAMSENQLAEALAVGREAVERCLKASVQLFIGGDMGIGNTTSATAIACVLLGSVPESLTGPGTGLDEKGITHKVSVIKSGLLLHKGKMKTPLDALRCVGGFEIAALTGAYLACAQKGLPVVIDGFISSVAALAAVKINSQAKDWMFFSHVSAEPGHLAIIQAMEVRALVALDMRLGEASGAATVVPLMRMACALHNEMATFEQAGVSNTRRPKDECLT</sequence>
<dbReference type="AlphaFoldDB" id="A0A3B0XVV5"/>
<dbReference type="Pfam" id="PF02277">
    <property type="entry name" value="DBI_PRT"/>
    <property type="match status" value="1"/>
</dbReference>
<accession>A0A3B0XVV5</accession>
<evidence type="ECO:0000256" key="6">
    <source>
        <dbReference type="ARBA" id="ARBA00022676"/>
    </source>
</evidence>
<dbReference type="PANTHER" id="PTHR43463:SF1">
    <property type="entry name" value="NICOTINATE-NUCLEOTIDE--DIMETHYLBENZIMIDAZOLE PHOSPHORIBOSYLTRANSFERASE"/>
    <property type="match status" value="1"/>
</dbReference>
<dbReference type="GO" id="GO:0008939">
    <property type="term" value="F:nicotinate-nucleotide-dimethylbenzimidazole phosphoribosyltransferase activity"/>
    <property type="evidence" value="ECO:0007669"/>
    <property type="project" value="UniProtKB-EC"/>
</dbReference>
<dbReference type="CDD" id="cd02439">
    <property type="entry name" value="DMB-PRT_CobT"/>
    <property type="match status" value="1"/>
</dbReference>
<evidence type="ECO:0000313" key="10">
    <source>
        <dbReference type="EMBL" id="VAW60336.1"/>
    </source>
</evidence>
<dbReference type="Gene3D" id="3.40.50.10210">
    <property type="match status" value="1"/>
</dbReference>
<dbReference type="InterPro" id="IPR036087">
    <property type="entry name" value="Nict_dMeBzImd_PRibTrfase_sf"/>
</dbReference>
<dbReference type="NCBIfam" id="NF000996">
    <property type="entry name" value="PRK00105.1"/>
    <property type="match status" value="1"/>
</dbReference>
<dbReference type="FunFam" id="3.40.50.10210:FF:000001">
    <property type="entry name" value="Nicotinate-nucleotide--dimethylbenzimidazole phosphoribosyltransferase"/>
    <property type="match status" value="1"/>
</dbReference>
<dbReference type="InterPro" id="IPR003200">
    <property type="entry name" value="Nict_dMeBzImd_PRibTrfase"/>
</dbReference>
<keyword evidence="6 10" id="KW-0328">Glycosyltransferase</keyword>
<gene>
    <name evidence="10" type="ORF">MNBD_GAMMA11-2577</name>
</gene>
<comment type="catalytic activity">
    <reaction evidence="9">
        <text>5,6-dimethylbenzimidazole + nicotinate beta-D-ribonucleotide = alpha-ribazole 5'-phosphate + nicotinate + H(+)</text>
        <dbReference type="Rhea" id="RHEA:11196"/>
        <dbReference type="ChEBI" id="CHEBI:15378"/>
        <dbReference type="ChEBI" id="CHEBI:15890"/>
        <dbReference type="ChEBI" id="CHEBI:32544"/>
        <dbReference type="ChEBI" id="CHEBI:57502"/>
        <dbReference type="ChEBI" id="CHEBI:57918"/>
        <dbReference type="EC" id="2.4.2.21"/>
    </reaction>
</comment>
<reference evidence="10" key="1">
    <citation type="submission" date="2018-06" db="EMBL/GenBank/DDBJ databases">
        <authorList>
            <person name="Zhirakovskaya E."/>
        </authorList>
    </citation>
    <scope>NUCLEOTIDE SEQUENCE</scope>
</reference>
<evidence type="ECO:0000256" key="2">
    <source>
        <dbReference type="ARBA" id="ARBA00007110"/>
    </source>
</evidence>
<dbReference type="UniPathway" id="UPA00061">
    <property type="reaction ID" value="UER00516"/>
</dbReference>
<evidence type="ECO:0000256" key="1">
    <source>
        <dbReference type="ARBA" id="ARBA00005049"/>
    </source>
</evidence>
<protein>
    <recommendedName>
        <fullName evidence="4">Nicotinate-nucleotide--dimethylbenzimidazole phosphoribosyltransferase</fullName>
        <ecNumber evidence="3">2.4.2.21</ecNumber>
    </recommendedName>
    <alternativeName>
        <fullName evidence="8">N(1)-alpha-phosphoribosyltransferase</fullName>
    </alternativeName>
</protein>
<dbReference type="InterPro" id="IPR023195">
    <property type="entry name" value="Nict_dMeBzImd_PRibTrfase_N"/>
</dbReference>
<evidence type="ECO:0000256" key="7">
    <source>
        <dbReference type="ARBA" id="ARBA00022679"/>
    </source>
</evidence>
<dbReference type="NCBIfam" id="TIGR03160">
    <property type="entry name" value="cobT_DBIPRT"/>
    <property type="match status" value="1"/>
</dbReference>